<proteinExistence type="predicted"/>
<gene>
    <name evidence="1" type="primary">CSON006158</name>
</gene>
<evidence type="ECO:0000313" key="1">
    <source>
        <dbReference type="EMBL" id="SSX13823.1"/>
    </source>
</evidence>
<accession>A0A336LAS4</accession>
<dbReference type="AlphaFoldDB" id="A0A336LAS4"/>
<reference evidence="1" key="1">
    <citation type="submission" date="2018-04" db="EMBL/GenBank/DDBJ databases">
        <authorList>
            <person name="Go L.Y."/>
            <person name="Mitchell J.A."/>
        </authorList>
    </citation>
    <scope>NUCLEOTIDE SEQUENCE</scope>
    <source>
        <tissue evidence="1">Whole organism</tissue>
    </source>
</reference>
<evidence type="ECO:0000313" key="2">
    <source>
        <dbReference type="EMBL" id="SSX33244.1"/>
    </source>
</evidence>
<protein>
    <submittedName>
        <fullName evidence="1">CSON006158 protein</fullName>
    </submittedName>
</protein>
<reference evidence="2" key="2">
    <citation type="submission" date="2018-07" db="EMBL/GenBank/DDBJ databases">
        <authorList>
            <person name="Quirk P.G."/>
            <person name="Krulwich T.A."/>
        </authorList>
    </citation>
    <scope>NUCLEOTIDE SEQUENCE</scope>
</reference>
<dbReference type="VEuPathDB" id="VectorBase:CSON006158"/>
<name>A0A336LAS4_CULSO</name>
<dbReference type="EMBL" id="UFQT01002343">
    <property type="protein sequence ID" value="SSX33244.1"/>
    <property type="molecule type" value="Genomic_DNA"/>
</dbReference>
<sequence>MVSQQCIISALPKYTLQCPDGTININGECISVDVRIQCPAGTIQQGYSCIYQVPDSGSIGVEVRCPPNTVKDSIRNVCIYSPQPLNLVVECPPGTVREGDFCRMNPVEIKFRCSDGSLPVNDYCTVNAVGSGSVVLRCPPGSQQLPNNVCEVRPPQIRYVCPDGRPAINNICNVNSVDVPVPEVVVQCPEGTFKDTFGRCVLTMKYDGVPPKIDFDCPPNSVKRGDVCWVEFRDEAKLKYVCPPGSQQFDSKTCVYQIPPVDFQVYCPPGFTKLDNKCVHRISSNQCSETHQSLESDCPEIDVKQSEPVIHNNNTINTPTNITSHNVHNVNISFNDCSNGAKERVIITNGQTQRIPCPVRVPQPVPVRVPQPYPVRVPVPVPVMQPQSSCCNVPVPQCSAPNMCEYVQQTQCGSACNSY</sequence>
<dbReference type="EMBL" id="UFQS01002343">
    <property type="protein sequence ID" value="SSX13823.1"/>
    <property type="molecule type" value="Genomic_DNA"/>
</dbReference>
<organism evidence="1">
    <name type="scientific">Culicoides sonorensis</name>
    <name type="common">Biting midge</name>
    <dbReference type="NCBI Taxonomy" id="179676"/>
    <lineage>
        <taxon>Eukaryota</taxon>
        <taxon>Metazoa</taxon>
        <taxon>Ecdysozoa</taxon>
        <taxon>Arthropoda</taxon>
        <taxon>Hexapoda</taxon>
        <taxon>Insecta</taxon>
        <taxon>Pterygota</taxon>
        <taxon>Neoptera</taxon>
        <taxon>Endopterygota</taxon>
        <taxon>Diptera</taxon>
        <taxon>Nematocera</taxon>
        <taxon>Chironomoidea</taxon>
        <taxon>Ceratopogonidae</taxon>
        <taxon>Ceratopogoninae</taxon>
        <taxon>Culicoides</taxon>
        <taxon>Monoculicoides</taxon>
    </lineage>
</organism>